<name>A0A7S4W8N5_9STRA</name>
<feature type="transmembrane region" description="Helical" evidence="6">
    <location>
        <begin position="551"/>
        <end position="570"/>
    </location>
</feature>
<dbReference type="GO" id="GO:0016020">
    <property type="term" value="C:membrane"/>
    <property type="evidence" value="ECO:0007669"/>
    <property type="project" value="UniProtKB-SubCell"/>
</dbReference>
<feature type="transmembrane region" description="Helical" evidence="6">
    <location>
        <begin position="421"/>
        <end position="442"/>
    </location>
</feature>
<feature type="transmembrane region" description="Helical" evidence="6">
    <location>
        <begin position="509"/>
        <end position="531"/>
    </location>
</feature>
<dbReference type="EMBL" id="HBNS01049981">
    <property type="protein sequence ID" value="CAE4651082.1"/>
    <property type="molecule type" value="Transcribed_RNA"/>
</dbReference>
<organism evidence="7">
    <name type="scientific">Ditylum brightwellii</name>
    <dbReference type="NCBI Taxonomy" id="49249"/>
    <lineage>
        <taxon>Eukaryota</taxon>
        <taxon>Sar</taxon>
        <taxon>Stramenopiles</taxon>
        <taxon>Ochrophyta</taxon>
        <taxon>Bacillariophyta</taxon>
        <taxon>Mediophyceae</taxon>
        <taxon>Lithodesmiophycidae</taxon>
        <taxon>Lithodesmiales</taxon>
        <taxon>Lithodesmiaceae</taxon>
        <taxon>Ditylum</taxon>
    </lineage>
</organism>
<evidence type="ECO:0000256" key="6">
    <source>
        <dbReference type="SAM" id="Phobius"/>
    </source>
</evidence>
<gene>
    <name evidence="7" type="ORF">DBRI00130_LOCUS37810</name>
</gene>
<protein>
    <submittedName>
        <fullName evidence="7">Uncharacterized protein</fullName>
    </submittedName>
</protein>
<accession>A0A7S4W8N5</accession>
<feature type="transmembrane region" description="Helical" evidence="6">
    <location>
        <begin position="378"/>
        <end position="409"/>
    </location>
</feature>
<feature type="transmembrane region" description="Helical" evidence="6">
    <location>
        <begin position="462"/>
        <end position="480"/>
    </location>
</feature>
<dbReference type="Gene3D" id="1.10.357.140">
    <property type="entry name" value="UbiA prenyltransferase"/>
    <property type="match status" value="1"/>
</dbReference>
<evidence type="ECO:0000256" key="5">
    <source>
        <dbReference type="SAM" id="MobiDB-lite"/>
    </source>
</evidence>
<dbReference type="InterPro" id="IPR000537">
    <property type="entry name" value="UbiA_prenyltransferase"/>
</dbReference>
<dbReference type="PANTHER" id="PTHR42723:SF1">
    <property type="entry name" value="CHLOROPHYLL SYNTHASE, CHLOROPLASTIC"/>
    <property type="match status" value="1"/>
</dbReference>
<dbReference type="InterPro" id="IPR050475">
    <property type="entry name" value="Prenyltransferase_related"/>
</dbReference>
<feature type="region of interest" description="Disordered" evidence="5">
    <location>
        <begin position="180"/>
        <end position="249"/>
    </location>
</feature>
<evidence type="ECO:0000313" key="7">
    <source>
        <dbReference type="EMBL" id="CAE4651082.1"/>
    </source>
</evidence>
<sequence length="598" mass="63181">MHSNDVASTASERGSSTGTDPTFQGLRRRQRPTYTSGFVLASLFLLSFSSTSFHNNQVHGFTAKLSPPWTGGSGGGGGSNGCSAKRIAGKRRKKRDVKLLIRDEAASVATKEVADEKEEEEDVVISLSATKTGSHSRSNTSFPSEESTLMAAREYASAASSSAASDAAILLSKEVEEHMMRESSSIRNARVSDARVGTPPLPKSSTPMQLRSHATRMPHSSYTPVKTSRSGPTVLSSTTFDSSSNQTPSAELKPHLSSLLRMCRLSNVPGIILFHVIGVYLSITTSPQAAASAALTGISNKALLIRTLMRPSMMSLLLSTLLISVTSMVVNDYYDARSGVDASNLLKRSSSATGAELSSPLASGAIPFAAAKRFLVRLYAMLLLAVTFVPGVPARLCVIGSTLATYWYTQHIKPRTWSKNAAVSAVIAMTPFASGSAAAHLLPTLLGTGGGAIVNQWDVLKSTGRLLLTLFCGFMGREIMMDVRDCEGDRDNGIPTIAVKYGKRYASRVAFTFTAMSAFFVASGPLSQVIAATLSDGGNMAELASTGMRRLILALLGGTLVVNGSLGVCATEGSNDGVTKQAIEMAKIAVLFFLGSFV</sequence>
<dbReference type="InterPro" id="IPR044878">
    <property type="entry name" value="UbiA_sf"/>
</dbReference>
<evidence type="ECO:0000256" key="2">
    <source>
        <dbReference type="ARBA" id="ARBA00022692"/>
    </source>
</evidence>
<feature type="compositionally biased region" description="Polar residues" evidence="5">
    <location>
        <begin position="218"/>
        <end position="249"/>
    </location>
</feature>
<keyword evidence="2 6" id="KW-0812">Transmembrane</keyword>
<feature type="transmembrane region" description="Helical" evidence="6">
    <location>
        <begin position="316"/>
        <end position="334"/>
    </location>
</feature>
<dbReference type="AlphaFoldDB" id="A0A7S4W8N5"/>
<feature type="compositionally biased region" description="Polar residues" evidence="5">
    <location>
        <begin position="1"/>
        <end position="22"/>
    </location>
</feature>
<dbReference type="Pfam" id="PF01040">
    <property type="entry name" value="UbiA"/>
    <property type="match status" value="1"/>
</dbReference>
<reference evidence="7" key="1">
    <citation type="submission" date="2021-01" db="EMBL/GenBank/DDBJ databases">
        <authorList>
            <person name="Corre E."/>
            <person name="Pelletier E."/>
            <person name="Niang G."/>
            <person name="Scheremetjew M."/>
            <person name="Finn R."/>
            <person name="Kale V."/>
            <person name="Holt S."/>
            <person name="Cochrane G."/>
            <person name="Meng A."/>
            <person name="Brown T."/>
            <person name="Cohen L."/>
        </authorList>
    </citation>
    <scope>NUCLEOTIDE SEQUENCE</scope>
    <source>
        <strain evidence="7">GSO104</strain>
    </source>
</reference>
<keyword evidence="4 6" id="KW-0472">Membrane</keyword>
<evidence type="ECO:0000256" key="3">
    <source>
        <dbReference type="ARBA" id="ARBA00022989"/>
    </source>
</evidence>
<dbReference type="PANTHER" id="PTHR42723">
    <property type="entry name" value="CHLOROPHYLL SYNTHASE"/>
    <property type="match status" value="1"/>
</dbReference>
<feature type="transmembrane region" description="Helical" evidence="6">
    <location>
        <begin position="265"/>
        <end position="283"/>
    </location>
</feature>
<keyword evidence="3 6" id="KW-1133">Transmembrane helix</keyword>
<proteinExistence type="predicted"/>
<evidence type="ECO:0000256" key="1">
    <source>
        <dbReference type="ARBA" id="ARBA00004141"/>
    </source>
</evidence>
<feature type="region of interest" description="Disordered" evidence="5">
    <location>
        <begin position="1"/>
        <end position="29"/>
    </location>
</feature>
<comment type="subcellular location">
    <subcellularLocation>
        <location evidence="1">Membrane</location>
        <topology evidence="1">Multi-pass membrane protein</topology>
    </subcellularLocation>
</comment>
<dbReference type="GO" id="GO:0016765">
    <property type="term" value="F:transferase activity, transferring alkyl or aryl (other than methyl) groups"/>
    <property type="evidence" value="ECO:0007669"/>
    <property type="project" value="InterPro"/>
</dbReference>
<evidence type="ECO:0000256" key="4">
    <source>
        <dbReference type="ARBA" id="ARBA00023136"/>
    </source>
</evidence>